<dbReference type="InterPro" id="IPR018490">
    <property type="entry name" value="cNMP-bd_dom_sf"/>
</dbReference>
<reference evidence="5" key="2">
    <citation type="submission" date="2016-10" db="EMBL/GenBank/DDBJ databases">
        <authorList>
            <person name="de Groot N.N."/>
        </authorList>
    </citation>
    <scope>NUCLEOTIDE SEQUENCE</scope>
    <source>
        <strain evidence="5">J.0167</strain>
    </source>
</reference>
<evidence type="ECO:0000259" key="4">
    <source>
        <dbReference type="PROSITE" id="PS51063"/>
    </source>
</evidence>
<evidence type="ECO:0000256" key="3">
    <source>
        <dbReference type="ARBA" id="ARBA00023163"/>
    </source>
</evidence>
<dbReference type="AlphaFoldDB" id="A0A1G4NTR7"/>
<dbReference type="GeneID" id="29998252"/>
<geneLocation type="chloroplast" evidence="5"/>
<dbReference type="SUPFAM" id="SSF51206">
    <property type="entry name" value="cAMP-binding domain-like"/>
    <property type="match status" value="1"/>
</dbReference>
<feature type="domain" description="HTH crp-type" evidence="4">
    <location>
        <begin position="124"/>
        <end position="197"/>
    </location>
</feature>
<name>A0A1G4NTR7_9FLOR</name>
<dbReference type="Gene3D" id="2.60.120.10">
    <property type="entry name" value="Jelly Rolls"/>
    <property type="match status" value="1"/>
</dbReference>
<protein>
    <submittedName>
        <fullName evidence="5">Global nitrogen transcriptional regulator</fullName>
    </submittedName>
</protein>
<accession>A0A1G4NTR7</accession>
<dbReference type="GO" id="GO:0006355">
    <property type="term" value="P:regulation of DNA-templated transcription"/>
    <property type="evidence" value="ECO:0007669"/>
    <property type="project" value="InterPro"/>
</dbReference>
<evidence type="ECO:0000256" key="2">
    <source>
        <dbReference type="ARBA" id="ARBA00023125"/>
    </source>
</evidence>
<dbReference type="InterPro" id="IPR014710">
    <property type="entry name" value="RmlC-like_jellyroll"/>
</dbReference>
<dbReference type="Pfam" id="PF13545">
    <property type="entry name" value="HTH_Crp_2"/>
    <property type="match status" value="1"/>
</dbReference>
<gene>
    <name evidence="5" type="primary">ntcA</name>
    <name evidence="5" type="ORF">J0167_221</name>
</gene>
<keyword evidence="5" id="KW-0150">Chloroplast</keyword>
<dbReference type="GO" id="GO:0003677">
    <property type="term" value="F:DNA binding"/>
    <property type="evidence" value="ECO:0007669"/>
    <property type="project" value="UniProtKB-KW"/>
</dbReference>
<dbReference type="SMART" id="SM00419">
    <property type="entry name" value="HTH_CRP"/>
    <property type="match status" value="1"/>
</dbReference>
<keyword evidence="1" id="KW-0805">Transcription regulation</keyword>
<keyword evidence="2" id="KW-0238">DNA-binding</keyword>
<dbReference type="RefSeq" id="YP_009313796.1">
    <property type="nucleotide sequence ID" value="NC_031658.1"/>
</dbReference>
<proteinExistence type="predicted"/>
<dbReference type="InterPro" id="IPR036390">
    <property type="entry name" value="WH_DNA-bd_sf"/>
</dbReference>
<dbReference type="EMBL" id="LT622866">
    <property type="protein sequence ID" value="SCW22050.1"/>
    <property type="molecule type" value="Genomic_DNA"/>
</dbReference>
<sequence length="205" mass="23579">MAFDTQISTLNITPCMYKLHPGDSLIIHPEDNNIYIIIQGLLIIHQTFSNGTKISKCIIKNGYFINQLFQSRQIHNYFYIVEATNISYVLTISHKDVFNVQKVLILHKNQLLSSRNVLDVLIHKNIKERIVHLILMLSELAGRSSNNYIFIDIHLSLSTIATIVGSSRNTVSSIINEFRKNKLIAYQKQKIIIYDISKLLSHRSI</sequence>
<evidence type="ECO:0000256" key="1">
    <source>
        <dbReference type="ARBA" id="ARBA00023015"/>
    </source>
</evidence>
<reference evidence="5" key="1">
    <citation type="submission" date="2016-10" db="EMBL/GenBank/DDBJ databases">
        <title>Chloroplast genomes as a tool to resolve red algal phylogenies: a case study in the Nemaliales.</title>
        <authorList>
            <person name="Costa J.F."/>
            <person name="Lin S.M."/>
            <person name="Macaya E.C."/>
            <person name="Fernandez-Garcia C."/>
            <person name="Verbruggen H."/>
        </authorList>
    </citation>
    <scope>NUCLEOTIDE SEQUENCE</scope>
    <source>
        <strain evidence="5">J.0167</strain>
    </source>
</reference>
<keyword evidence="3" id="KW-0804">Transcription</keyword>
<dbReference type="SUPFAM" id="SSF46785">
    <property type="entry name" value="Winged helix' DNA-binding domain"/>
    <property type="match status" value="1"/>
</dbReference>
<keyword evidence="5" id="KW-0934">Plastid</keyword>
<organism evidence="5">
    <name type="scientific">Helminthocladia australis</name>
    <dbReference type="NCBI Taxonomy" id="260093"/>
    <lineage>
        <taxon>Eukaryota</taxon>
        <taxon>Rhodophyta</taxon>
        <taxon>Florideophyceae</taxon>
        <taxon>Nemaliophycidae</taxon>
        <taxon>Nemaliales</taxon>
        <taxon>Liagoraceae</taxon>
        <taxon>Helminthocladia</taxon>
    </lineage>
</organism>
<evidence type="ECO:0000313" key="5">
    <source>
        <dbReference type="EMBL" id="SCW22050.1"/>
    </source>
</evidence>
<dbReference type="PROSITE" id="PS51063">
    <property type="entry name" value="HTH_CRP_2"/>
    <property type="match status" value="1"/>
</dbReference>
<dbReference type="InterPro" id="IPR012318">
    <property type="entry name" value="HTH_CRP"/>
</dbReference>